<dbReference type="EnsemblProtists" id="Phyra85062">
    <property type="protein sequence ID" value="Phyra85062"/>
    <property type="gene ID" value="Phyra85062"/>
</dbReference>
<accession>H3H3I7</accession>
<evidence type="ECO:0000256" key="1">
    <source>
        <dbReference type="SAM" id="MobiDB-lite"/>
    </source>
</evidence>
<reference evidence="3" key="1">
    <citation type="journal article" date="2006" name="Science">
        <title>Phytophthora genome sequences uncover evolutionary origins and mechanisms of pathogenesis.</title>
        <authorList>
            <person name="Tyler B.M."/>
            <person name="Tripathy S."/>
            <person name="Zhang X."/>
            <person name="Dehal P."/>
            <person name="Jiang R.H."/>
            <person name="Aerts A."/>
            <person name="Arredondo F.D."/>
            <person name="Baxter L."/>
            <person name="Bensasson D."/>
            <person name="Beynon J.L."/>
            <person name="Chapman J."/>
            <person name="Damasceno C.M."/>
            <person name="Dorrance A.E."/>
            <person name="Dou D."/>
            <person name="Dickerman A.W."/>
            <person name="Dubchak I.L."/>
            <person name="Garbelotto M."/>
            <person name="Gijzen M."/>
            <person name="Gordon S.G."/>
            <person name="Govers F."/>
            <person name="Grunwald N.J."/>
            <person name="Huang W."/>
            <person name="Ivors K.L."/>
            <person name="Jones R.W."/>
            <person name="Kamoun S."/>
            <person name="Krampis K."/>
            <person name="Lamour K.H."/>
            <person name="Lee M.K."/>
            <person name="McDonald W.H."/>
            <person name="Medina M."/>
            <person name="Meijer H.J."/>
            <person name="Nordberg E.K."/>
            <person name="Maclean D.J."/>
            <person name="Ospina-Giraldo M.D."/>
            <person name="Morris P.F."/>
            <person name="Phuntumart V."/>
            <person name="Putnam N.H."/>
            <person name="Rash S."/>
            <person name="Rose J.K."/>
            <person name="Sakihama Y."/>
            <person name="Salamov A.A."/>
            <person name="Savidor A."/>
            <person name="Scheuring C.F."/>
            <person name="Smith B.M."/>
            <person name="Sobral B.W."/>
            <person name="Terry A."/>
            <person name="Torto-Alalibo T.A."/>
            <person name="Win J."/>
            <person name="Xu Z."/>
            <person name="Zhang H."/>
            <person name="Grigoriev I.V."/>
            <person name="Rokhsar D.S."/>
            <person name="Boore J.L."/>
        </authorList>
    </citation>
    <scope>NUCLEOTIDE SEQUENCE [LARGE SCALE GENOMIC DNA]</scope>
    <source>
        <strain evidence="3">Pr102</strain>
    </source>
</reference>
<protein>
    <submittedName>
        <fullName evidence="2">Uncharacterized protein</fullName>
    </submittedName>
</protein>
<feature type="compositionally biased region" description="Polar residues" evidence="1">
    <location>
        <begin position="93"/>
        <end position="105"/>
    </location>
</feature>
<dbReference type="HOGENOM" id="CLU_1216823_0_0_1"/>
<reference evidence="2" key="2">
    <citation type="submission" date="2015-06" db="UniProtKB">
        <authorList>
            <consortium name="EnsemblProtists"/>
        </authorList>
    </citation>
    <scope>IDENTIFICATION</scope>
    <source>
        <strain evidence="2">Pr102</strain>
    </source>
</reference>
<evidence type="ECO:0000313" key="3">
    <source>
        <dbReference type="Proteomes" id="UP000005238"/>
    </source>
</evidence>
<dbReference type="EMBL" id="DS566135">
    <property type="status" value="NOT_ANNOTATED_CDS"/>
    <property type="molecule type" value="Genomic_DNA"/>
</dbReference>
<dbReference type="AlphaFoldDB" id="H3H3I7"/>
<feature type="compositionally biased region" description="Polar residues" evidence="1">
    <location>
        <begin position="190"/>
        <end position="208"/>
    </location>
</feature>
<evidence type="ECO:0000313" key="2">
    <source>
        <dbReference type="EnsemblProtists" id="Phyra85062"/>
    </source>
</evidence>
<dbReference type="InParanoid" id="H3H3I7"/>
<dbReference type="Proteomes" id="UP000005238">
    <property type="component" value="Unassembled WGS sequence"/>
</dbReference>
<feature type="region of interest" description="Disordered" evidence="1">
    <location>
        <begin position="1"/>
        <end position="228"/>
    </location>
</feature>
<feature type="compositionally biased region" description="Basic and acidic residues" evidence="1">
    <location>
        <begin position="30"/>
        <end position="58"/>
    </location>
</feature>
<proteinExistence type="predicted"/>
<name>H3H3I7_PHYRM</name>
<feature type="compositionally biased region" description="Basic residues" evidence="1">
    <location>
        <begin position="1"/>
        <end position="10"/>
    </location>
</feature>
<feature type="compositionally biased region" description="Basic and acidic residues" evidence="1">
    <location>
        <begin position="210"/>
        <end position="228"/>
    </location>
</feature>
<keyword evidence="3" id="KW-1185">Reference proteome</keyword>
<organism evidence="2 3">
    <name type="scientific">Phytophthora ramorum</name>
    <name type="common">Sudden oak death agent</name>
    <dbReference type="NCBI Taxonomy" id="164328"/>
    <lineage>
        <taxon>Eukaryota</taxon>
        <taxon>Sar</taxon>
        <taxon>Stramenopiles</taxon>
        <taxon>Oomycota</taxon>
        <taxon>Peronosporomycetes</taxon>
        <taxon>Peronosporales</taxon>
        <taxon>Peronosporaceae</taxon>
        <taxon>Phytophthora</taxon>
    </lineage>
</organism>
<sequence length="228" mass="24513">MAGGRGKLKRGRGDGGQATRVSRRAQGLPAEEHKDLDTIVRERRARLKAEREAKKAETEDQAVIEPEAAGDVMSTAEAGTGNQRSEVKPQHISVEQSQAMETAQASVGGANEVETPAADRVSDTLLPVEEEELAEEIHVKEESSPVERSIAEDVRDALHPVPASQDPSSHDLATVPETAPTRTLSEESAHQNLNADPRSSLNVESNSELVAREPDSARGEDTSKEFIA</sequence>
<feature type="compositionally biased region" description="Basic and acidic residues" evidence="1">
    <location>
        <begin position="135"/>
        <end position="158"/>
    </location>
</feature>